<name>A0A7W7NWM8_9SPHN</name>
<dbReference type="EMBL" id="JACHLR010000005">
    <property type="protein sequence ID" value="MBB4858320.1"/>
    <property type="molecule type" value="Genomic_DNA"/>
</dbReference>
<evidence type="ECO:0000313" key="2">
    <source>
        <dbReference type="EMBL" id="MBB4858320.1"/>
    </source>
</evidence>
<dbReference type="PANTHER" id="PTHR28208:SF3">
    <property type="entry name" value="PHOSPHATIDATE PHOSPHATASE APP1"/>
    <property type="match status" value="1"/>
</dbReference>
<dbReference type="PANTHER" id="PTHR28208">
    <property type="entry name" value="PHOSPHATIDATE PHOSPHATASE APP1"/>
    <property type="match status" value="1"/>
</dbReference>
<comment type="caution">
    <text evidence="2">The sequence shown here is derived from an EMBL/GenBank/DDBJ whole genome shotgun (WGS) entry which is preliminary data.</text>
</comment>
<dbReference type="GO" id="GO:0008195">
    <property type="term" value="F:phosphatidate phosphatase activity"/>
    <property type="evidence" value="ECO:0007669"/>
    <property type="project" value="InterPro"/>
</dbReference>
<dbReference type="AlphaFoldDB" id="A0A7W7NWM8"/>
<reference evidence="2 3" key="1">
    <citation type="submission" date="2020-08" db="EMBL/GenBank/DDBJ databases">
        <title>Functional genomics of gut bacteria from endangered species of beetles.</title>
        <authorList>
            <person name="Carlos-Shanley C."/>
        </authorList>
    </citation>
    <scope>NUCLEOTIDE SEQUENCE [LARGE SCALE GENOMIC DNA]</scope>
    <source>
        <strain evidence="2 3">S00245</strain>
    </source>
</reference>
<evidence type="ECO:0000259" key="1">
    <source>
        <dbReference type="Pfam" id="PF09949"/>
    </source>
</evidence>
<dbReference type="InterPro" id="IPR052935">
    <property type="entry name" value="Mg2+_PAP"/>
</dbReference>
<proteinExistence type="predicted"/>
<dbReference type="Pfam" id="PF09949">
    <property type="entry name" value="APP1_cat"/>
    <property type="match status" value="1"/>
</dbReference>
<keyword evidence="3" id="KW-1185">Reference proteome</keyword>
<protein>
    <submittedName>
        <fullName evidence="2">Phosphatidate phosphatase APP1</fullName>
    </submittedName>
</protein>
<evidence type="ECO:0000313" key="3">
    <source>
        <dbReference type="Proteomes" id="UP000555448"/>
    </source>
</evidence>
<gene>
    <name evidence="2" type="ORF">HNO88_001639</name>
</gene>
<feature type="domain" description="Phosphatidate phosphatase APP1 catalytic" evidence="1">
    <location>
        <begin position="156"/>
        <end position="310"/>
    </location>
</feature>
<organism evidence="2 3">
    <name type="scientific">Novosphingobium chloroacetimidivorans</name>
    <dbReference type="NCBI Taxonomy" id="1428314"/>
    <lineage>
        <taxon>Bacteria</taxon>
        <taxon>Pseudomonadati</taxon>
        <taxon>Pseudomonadota</taxon>
        <taxon>Alphaproteobacteria</taxon>
        <taxon>Sphingomonadales</taxon>
        <taxon>Sphingomonadaceae</taxon>
        <taxon>Novosphingobium</taxon>
    </lineage>
</organism>
<sequence>MDTADTFGRWLRSLASGLEQDVDQLKALLTDPVKPGSVQVLPYVGYRNATALRVSGRVIEHQAPLSSAEGVLDKLRAMWTIYNSREVGGITVRCEADGVSATCVSDEEGYFAFDLAIDRPLPPRALWEHVTLSPPGLEPHLPLNVPVLAPGTDDHWGIISDIDDTVMETGATDFAANWRRIILEQPAERLAVPGAADLYRLIARDHAAPTRPFFYVSSSPWNLYGFLTQFMELNRIPHGPMFLKDLGIDAGKFIDAGHKGHKLDAVRTILRFYPEHRFLLMGDNGQQDVEIYAQVVSEFPQRIGAVFIRDVSGECGTGAKAAHLAEMARLGVQTYCAASFADGVSILRALDIDNPVEATRASGEGAAVAAGTEAG</sequence>
<accession>A0A7W7NWM8</accession>
<dbReference type="RefSeq" id="WP_184243874.1">
    <property type="nucleotide sequence ID" value="NZ_JACHLR010000005.1"/>
</dbReference>
<dbReference type="Proteomes" id="UP000555448">
    <property type="component" value="Unassembled WGS sequence"/>
</dbReference>
<dbReference type="InterPro" id="IPR019236">
    <property type="entry name" value="APP1_cat"/>
</dbReference>